<comment type="caution">
    <text evidence="1">The sequence shown here is derived from an EMBL/GenBank/DDBJ whole genome shotgun (WGS) entry which is preliminary data.</text>
</comment>
<evidence type="ECO:0000313" key="1">
    <source>
        <dbReference type="EMBL" id="KAJ2983086.1"/>
    </source>
</evidence>
<name>A0ACC1NW45_9HYPO</name>
<gene>
    <name evidence="1" type="ORF">NQ176_g957</name>
</gene>
<evidence type="ECO:0000313" key="2">
    <source>
        <dbReference type="Proteomes" id="UP001143910"/>
    </source>
</evidence>
<dbReference type="Proteomes" id="UP001143910">
    <property type="component" value="Unassembled WGS sequence"/>
</dbReference>
<reference evidence="1" key="1">
    <citation type="submission" date="2022-08" db="EMBL/GenBank/DDBJ databases">
        <title>Genome Sequence of Lecanicillium fungicola.</title>
        <authorList>
            <person name="Buettner E."/>
        </authorList>
    </citation>
    <scope>NUCLEOTIDE SEQUENCE</scope>
    <source>
        <strain evidence="1">Babe33</strain>
    </source>
</reference>
<organism evidence="1 2">
    <name type="scientific">Zarea fungicola</name>
    <dbReference type="NCBI Taxonomy" id="93591"/>
    <lineage>
        <taxon>Eukaryota</taxon>
        <taxon>Fungi</taxon>
        <taxon>Dikarya</taxon>
        <taxon>Ascomycota</taxon>
        <taxon>Pezizomycotina</taxon>
        <taxon>Sordariomycetes</taxon>
        <taxon>Hypocreomycetidae</taxon>
        <taxon>Hypocreales</taxon>
        <taxon>Cordycipitaceae</taxon>
        <taxon>Zarea</taxon>
    </lineage>
</organism>
<keyword evidence="2" id="KW-1185">Reference proteome</keyword>
<proteinExistence type="predicted"/>
<sequence>MLISTALFVGLASLAGVQAAAQPPSMEPTSPFDLPNAFGESGVVSNPFDVEAIRNALAHYPLAIDGKNFDALDLVFTSNAVTNYSAPFGILTPLSAIKSALQGGLAPVTTQHAYGTQVIEVKSATSAVSVTYFTATHFGAGAHAGKLVTAYGQYQDAWVKQSGLHWRIARRNLVYMV</sequence>
<accession>A0ACC1NW45</accession>
<protein>
    <submittedName>
        <fullName evidence="1">Uncharacterized protein</fullName>
    </submittedName>
</protein>
<dbReference type="EMBL" id="JANJQO010000044">
    <property type="protein sequence ID" value="KAJ2983086.1"/>
    <property type="molecule type" value="Genomic_DNA"/>
</dbReference>